<dbReference type="STRING" id="1300341.I595_653"/>
<accession>A0A0P7AZM0</accession>
<dbReference type="EMBL" id="LDJX01000001">
    <property type="protein sequence ID" value="KPM33747.1"/>
    <property type="molecule type" value="Genomic_DNA"/>
</dbReference>
<gene>
    <name evidence="1" type="ORF">I595_653</name>
</gene>
<protein>
    <recommendedName>
        <fullName evidence="3">DUF4252 domain-containing protein</fullName>
    </recommendedName>
</protein>
<dbReference type="AlphaFoldDB" id="A0A0P7AZM0"/>
<organism evidence="1 2">
    <name type="scientific">Croceitalea dokdonensis DOKDO 023</name>
    <dbReference type="NCBI Taxonomy" id="1300341"/>
    <lineage>
        <taxon>Bacteria</taxon>
        <taxon>Pseudomonadati</taxon>
        <taxon>Bacteroidota</taxon>
        <taxon>Flavobacteriia</taxon>
        <taxon>Flavobacteriales</taxon>
        <taxon>Flavobacteriaceae</taxon>
        <taxon>Croceitalea</taxon>
    </lineage>
</organism>
<evidence type="ECO:0000313" key="1">
    <source>
        <dbReference type="EMBL" id="KPM33747.1"/>
    </source>
</evidence>
<evidence type="ECO:0008006" key="3">
    <source>
        <dbReference type="Google" id="ProtNLM"/>
    </source>
</evidence>
<proteinExistence type="predicted"/>
<evidence type="ECO:0000313" key="2">
    <source>
        <dbReference type="Proteomes" id="UP000050280"/>
    </source>
</evidence>
<dbReference type="InterPro" id="IPR025348">
    <property type="entry name" value="DUF4252"/>
</dbReference>
<name>A0A0P7AZM0_9FLAO</name>
<dbReference type="PATRIC" id="fig|1300341.3.peg.645"/>
<reference evidence="1 2" key="1">
    <citation type="submission" date="2015-09" db="EMBL/GenBank/DDBJ databases">
        <title>Genome sequence of the marine flavobacterium Croceitalea dokdonensis DOKDO 023 that contains proton- and sodium-pumping rhodopsins.</title>
        <authorList>
            <person name="Kwon S.-K."/>
            <person name="Lee H.K."/>
            <person name="Kwak M.-J."/>
            <person name="Kim J.F."/>
        </authorList>
    </citation>
    <scope>NUCLEOTIDE SEQUENCE [LARGE SCALE GENOMIC DNA]</scope>
    <source>
        <strain evidence="1 2">DOKDO 023</strain>
    </source>
</reference>
<keyword evidence="2" id="KW-1185">Reference proteome</keyword>
<sequence length="185" mass="20814">MKISKKMRKNIVILVMTVAPLLGFSQSLFDKYEELDDVTAIVVNESMFRLLAKIDVEVDDPEAQDFVDIATSLKSLKVFTTDNERIGAEMKSSVSGYLKKSSLTELMRIKDKDANVKFYIKEGKDDDHVSELLMFITGLKEVEADGRKFETVLLSLTGDIDLNKINSLTKKMNLPEALNEAGKKQ</sequence>
<dbReference type="Pfam" id="PF14060">
    <property type="entry name" value="DUF4252"/>
    <property type="match status" value="1"/>
</dbReference>
<dbReference type="Proteomes" id="UP000050280">
    <property type="component" value="Unassembled WGS sequence"/>
</dbReference>
<comment type="caution">
    <text evidence="1">The sequence shown here is derived from an EMBL/GenBank/DDBJ whole genome shotgun (WGS) entry which is preliminary data.</text>
</comment>